<name>A0A8S9U687_PHYIN</name>
<feature type="coiled-coil region" evidence="1">
    <location>
        <begin position="45"/>
        <end position="72"/>
    </location>
</feature>
<keyword evidence="1" id="KW-0175">Coiled coil</keyword>
<gene>
    <name evidence="3" type="ORF">GN958_ATG15017</name>
</gene>
<feature type="region of interest" description="Disordered" evidence="2">
    <location>
        <begin position="124"/>
        <end position="165"/>
    </location>
</feature>
<accession>A0A8S9U687</accession>
<evidence type="ECO:0000313" key="3">
    <source>
        <dbReference type="EMBL" id="KAF4135793.1"/>
    </source>
</evidence>
<sequence length="397" mass="44915">MQHRWNDPWLSFHQFKGVEAQHAALSVRREVLKNELLRLRHQQLVGARKEQYEELRAQVRLLEQQVRQYETLNAADTGPTYSNNFGTTDLPLAQTNEQLPRSREALIAKLVQQNEQIMALLVPRQNPPSNTSPHSLSAQNAEDEKATQKEVSAKSPPPPFQPTTSLLWMPELEWTDEDEIALDKLENDEDVLPDIPGMDDVNAAGNDHDIGKSTNSATKASDQKAHDRLENRKKLETFLRDSLKTEAMESLQIFRSAVRCVLFVVNLKKTLMTKKVEEKESAMRDFESMLRVYFDATRMWLGKVVRVPLLSLLQDASLDVDISTRGSRTGFRLRGFAKKFGGILARHPPTSAQALVSGESFVDPVKMLKLKVRARGILQALSKAIDKKEVPTGILDF</sequence>
<dbReference type="EMBL" id="JAACNO010002053">
    <property type="protein sequence ID" value="KAF4135793.1"/>
    <property type="molecule type" value="Genomic_DNA"/>
</dbReference>
<proteinExistence type="predicted"/>
<organism evidence="3 4">
    <name type="scientific">Phytophthora infestans</name>
    <name type="common">Potato late blight agent</name>
    <name type="synonym">Botrytis infestans</name>
    <dbReference type="NCBI Taxonomy" id="4787"/>
    <lineage>
        <taxon>Eukaryota</taxon>
        <taxon>Sar</taxon>
        <taxon>Stramenopiles</taxon>
        <taxon>Oomycota</taxon>
        <taxon>Peronosporomycetes</taxon>
        <taxon>Peronosporales</taxon>
        <taxon>Peronosporaceae</taxon>
        <taxon>Phytophthora</taxon>
    </lineage>
</organism>
<comment type="caution">
    <text evidence="3">The sequence shown here is derived from an EMBL/GenBank/DDBJ whole genome shotgun (WGS) entry which is preliminary data.</text>
</comment>
<feature type="compositionally biased region" description="Polar residues" evidence="2">
    <location>
        <begin position="127"/>
        <end position="140"/>
    </location>
</feature>
<evidence type="ECO:0000313" key="4">
    <source>
        <dbReference type="Proteomes" id="UP000704712"/>
    </source>
</evidence>
<reference evidence="3" key="1">
    <citation type="submission" date="2020-03" db="EMBL/GenBank/DDBJ databases">
        <title>Hybrid Assembly of Korean Phytophthora infestans isolates.</title>
        <authorList>
            <person name="Prokchorchik M."/>
            <person name="Lee Y."/>
            <person name="Seo J."/>
            <person name="Cho J.-H."/>
            <person name="Park Y.-E."/>
            <person name="Jang D.-C."/>
            <person name="Im J.-S."/>
            <person name="Choi J.-G."/>
            <person name="Park H.-J."/>
            <person name="Lee G.-B."/>
            <person name="Lee Y.-G."/>
            <person name="Hong S.-Y."/>
            <person name="Cho K."/>
            <person name="Sohn K.H."/>
        </authorList>
    </citation>
    <scope>NUCLEOTIDE SEQUENCE</scope>
    <source>
        <strain evidence="3">KR_2_A2</strain>
    </source>
</reference>
<feature type="compositionally biased region" description="Basic and acidic residues" evidence="2">
    <location>
        <begin position="142"/>
        <end position="152"/>
    </location>
</feature>
<evidence type="ECO:0000256" key="2">
    <source>
        <dbReference type="SAM" id="MobiDB-lite"/>
    </source>
</evidence>
<dbReference type="AlphaFoldDB" id="A0A8S9U687"/>
<protein>
    <submittedName>
        <fullName evidence="3">Uncharacterized protein</fullName>
    </submittedName>
</protein>
<feature type="region of interest" description="Disordered" evidence="2">
    <location>
        <begin position="207"/>
        <end position="228"/>
    </location>
</feature>
<dbReference type="Proteomes" id="UP000704712">
    <property type="component" value="Unassembled WGS sequence"/>
</dbReference>
<evidence type="ECO:0000256" key="1">
    <source>
        <dbReference type="SAM" id="Coils"/>
    </source>
</evidence>